<accession>A0A365R2D3</accession>
<dbReference type="SUPFAM" id="SSF55729">
    <property type="entry name" value="Acyl-CoA N-acyltransferases (Nat)"/>
    <property type="match status" value="1"/>
</dbReference>
<evidence type="ECO:0000313" key="2">
    <source>
        <dbReference type="EMBL" id="RBB42866.1"/>
    </source>
</evidence>
<keyword evidence="2" id="KW-0808">Transferase</keyword>
<dbReference type="Gene3D" id="3.40.630.30">
    <property type="match status" value="1"/>
</dbReference>
<dbReference type="InterPro" id="IPR052523">
    <property type="entry name" value="Trichothecene_AcTrans"/>
</dbReference>
<gene>
    <name evidence="2" type="ORF">DPV79_00670</name>
</gene>
<dbReference type="CDD" id="cd04301">
    <property type="entry name" value="NAT_SF"/>
    <property type="match status" value="1"/>
</dbReference>
<sequence>MHDTKLSVAPLPHQFLESALVLLDAAFEQDPILAWCLFAENWGFDERRTNYLRSYLRYHHDALMPALGAWRSGDLVAVSYFAPASRAESSGNFAELGHQIASTCGELSLRRIDLLRESSGSNSSVANSSWIEFIGVSPMLQGEGIGSTLLNATLAHLREIEPSGMISLETAESRNIPFYERHGFAIKERIDRPGLTQYRLSIS</sequence>
<dbReference type="GO" id="GO:0016747">
    <property type="term" value="F:acyltransferase activity, transferring groups other than amino-acyl groups"/>
    <property type="evidence" value="ECO:0007669"/>
    <property type="project" value="InterPro"/>
</dbReference>
<protein>
    <submittedName>
        <fullName evidence="2">N-acetyltransferase</fullName>
    </submittedName>
</protein>
<keyword evidence="3" id="KW-1185">Reference proteome</keyword>
<comment type="caution">
    <text evidence="2">The sequence shown here is derived from an EMBL/GenBank/DDBJ whole genome shotgun (WGS) entry which is preliminary data.</text>
</comment>
<dbReference type="EMBL" id="QMFZ01000001">
    <property type="protein sequence ID" value="RBB42866.1"/>
    <property type="molecule type" value="Genomic_DNA"/>
</dbReference>
<reference evidence="2 3" key="1">
    <citation type="submission" date="2018-06" db="EMBL/GenBank/DDBJ databases">
        <title>Draft genome sequence of Burkholderia reimsis strain BE51 isolated from a French agricultural soil.</title>
        <authorList>
            <person name="Esmaeel Q."/>
        </authorList>
    </citation>
    <scope>NUCLEOTIDE SEQUENCE [LARGE SCALE GENOMIC DNA]</scope>
    <source>
        <strain evidence="2 3">BE51</strain>
    </source>
</reference>
<feature type="domain" description="N-acetyltransferase" evidence="1">
    <location>
        <begin position="21"/>
        <end position="203"/>
    </location>
</feature>
<evidence type="ECO:0000313" key="3">
    <source>
        <dbReference type="Proteomes" id="UP000252458"/>
    </source>
</evidence>
<name>A0A365R2D3_9BURK</name>
<dbReference type="InterPro" id="IPR016181">
    <property type="entry name" value="Acyl_CoA_acyltransferase"/>
</dbReference>
<dbReference type="InterPro" id="IPR000182">
    <property type="entry name" value="GNAT_dom"/>
</dbReference>
<dbReference type="Pfam" id="PF00583">
    <property type="entry name" value="Acetyltransf_1"/>
    <property type="match status" value="1"/>
</dbReference>
<evidence type="ECO:0000259" key="1">
    <source>
        <dbReference type="PROSITE" id="PS51186"/>
    </source>
</evidence>
<dbReference type="PANTHER" id="PTHR42791:SF1">
    <property type="entry name" value="N-ACETYLTRANSFERASE DOMAIN-CONTAINING PROTEIN"/>
    <property type="match status" value="1"/>
</dbReference>
<dbReference type="AlphaFoldDB" id="A0A365R2D3"/>
<dbReference type="PROSITE" id="PS51186">
    <property type="entry name" value="GNAT"/>
    <property type="match status" value="1"/>
</dbReference>
<dbReference type="Proteomes" id="UP000252458">
    <property type="component" value="Unassembled WGS sequence"/>
</dbReference>
<organism evidence="2 3">
    <name type="scientific">Burkholderia reimsis</name>
    <dbReference type="NCBI Taxonomy" id="2234132"/>
    <lineage>
        <taxon>Bacteria</taxon>
        <taxon>Pseudomonadati</taxon>
        <taxon>Pseudomonadota</taxon>
        <taxon>Betaproteobacteria</taxon>
        <taxon>Burkholderiales</taxon>
        <taxon>Burkholderiaceae</taxon>
        <taxon>Burkholderia</taxon>
    </lineage>
</organism>
<dbReference type="RefSeq" id="WP_027792048.1">
    <property type="nucleotide sequence ID" value="NZ_QMFZ01000001.1"/>
</dbReference>
<dbReference type="PANTHER" id="PTHR42791">
    <property type="entry name" value="GNAT FAMILY ACETYLTRANSFERASE"/>
    <property type="match status" value="1"/>
</dbReference>
<proteinExistence type="predicted"/>